<reference evidence="1 2" key="1">
    <citation type="journal article" date="2023" name="Nucleic Acids Res.">
        <title>The hologenome of Daphnia magna reveals possible DNA methylation and microbiome-mediated evolution of the host genome.</title>
        <authorList>
            <person name="Chaturvedi A."/>
            <person name="Li X."/>
            <person name="Dhandapani V."/>
            <person name="Marshall H."/>
            <person name="Kissane S."/>
            <person name="Cuenca-Cambronero M."/>
            <person name="Asole G."/>
            <person name="Calvet F."/>
            <person name="Ruiz-Romero M."/>
            <person name="Marangio P."/>
            <person name="Guigo R."/>
            <person name="Rago D."/>
            <person name="Mirbahai L."/>
            <person name="Eastwood N."/>
            <person name="Colbourne J.K."/>
            <person name="Zhou J."/>
            <person name="Mallon E."/>
            <person name="Orsini L."/>
        </authorList>
    </citation>
    <scope>NUCLEOTIDE SEQUENCE [LARGE SCALE GENOMIC DNA]</scope>
    <source>
        <strain evidence="1">LRV0_1</strain>
    </source>
</reference>
<dbReference type="EMBL" id="JAOYFB010000011">
    <property type="protein sequence ID" value="KAK4017646.1"/>
    <property type="molecule type" value="Genomic_DNA"/>
</dbReference>
<proteinExistence type="predicted"/>
<gene>
    <name evidence="1" type="ORF">OUZ56_033322</name>
</gene>
<evidence type="ECO:0000313" key="2">
    <source>
        <dbReference type="Proteomes" id="UP001234178"/>
    </source>
</evidence>
<evidence type="ECO:0000313" key="1">
    <source>
        <dbReference type="EMBL" id="KAK4017646.1"/>
    </source>
</evidence>
<organism evidence="1 2">
    <name type="scientific">Daphnia magna</name>
    <dbReference type="NCBI Taxonomy" id="35525"/>
    <lineage>
        <taxon>Eukaryota</taxon>
        <taxon>Metazoa</taxon>
        <taxon>Ecdysozoa</taxon>
        <taxon>Arthropoda</taxon>
        <taxon>Crustacea</taxon>
        <taxon>Branchiopoda</taxon>
        <taxon>Diplostraca</taxon>
        <taxon>Cladocera</taxon>
        <taxon>Anomopoda</taxon>
        <taxon>Daphniidae</taxon>
        <taxon>Daphnia</taxon>
    </lineage>
</organism>
<accession>A0ABQ9ZXL9</accession>
<protein>
    <submittedName>
        <fullName evidence="1">Uncharacterized protein</fullName>
    </submittedName>
</protein>
<dbReference type="Proteomes" id="UP001234178">
    <property type="component" value="Unassembled WGS sequence"/>
</dbReference>
<comment type="caution">
    <text evidence="1">The sequence shown here is derived from an EMBL/GenBank/DDBJ whole genome shotgun (WGS) entry which is preliminary data.</text>
</comment>
<name>A0ABQ9ZXL9_9CRUS</name>
<keyword evidence="2" id="KW-1185">Reference proteome</keyword>
<sequence length="69" mass="8272">MTHLRQERRQKSVNMIDIFYNGREVPQCFNISEKEERKRSERRIGGGIEEEFGTKGLLRTFTRSLKLDR</sequence>